<protein>
    <submittedName>
        <fullName evidence="2">Uncharacterized protein</fullName>
    </submittedName>
</protein>
<dbReference type="AlphaFoldDB" id="A0A1R3R606"/>
<evidence type="ECO:0000313" key="3">
    <source>
        <dbReference type="Proteomes" id="UP000188318"/>
    </source>
</evidence>
<name>A0A1R3R606_ASPC5</name>
<sequence length="59" mass="6705">MGKFARRRSHRPEKFSSRGLPAGGLIYSLDPITGPLPHRWTPFRTATIMVTELLRDSQP</sequence>
<organism evidence="2 3">
    <name type="scientific">Aspergillus carbonarius (strain ITEM 5010)</name>
    <dbReference type="NCBI Taxonomy" id="602072"/>
    <lineage>
        <taxon>Eukaryota</taxon>
        <taxon>Fungi</taxon>
        <taxon>Dikarya</taxon>
        <taxon>Ascomycota</taxon>
        <taxon>Pezizomycotina</taxon>
        <taxon>Eurotiomycetes</taxon>
        <taxon>Eurotiomycetidae</taxon>
        <taxon>Eurotiales</taxon>
        <taxon>Aspergillaceae</taxon>
        <taxon>Aspergillus</taxon>
        <taxon>Aspergillus subgen. Circumdati</taxon>
    </lineage>
</organism>
<dbReference type="VEuPathDB" id="FungiDB:ASPCADRAFT_212392"/>
<dbReference type="EMBL" id="KV907650">
    <property type="protein sequence ID" value="OOF89916.1"/>
    <property type="molecule type" value="Genomic_DNA"/>
</dbReference>
<dbReference type="Proteomes" id="UP000188318">
    <property type="component" value="Unassembled WGS sequence"/>
</dbReference>
<gene>
    <name evidence="2" type="ORF">ASPCADRAFT_212392</name>
</gene>
<proteinExistence type="predicted"/>
<feature type="compositionally biased region" description="Basic residues" evidence="1">
    <location>
        <begin position="1"/>
        <end position="11"/>
    </location>
</feature>
<evidence type="ECO:0000256" key="1">
    <source>
        <dbReference type="SAM" id="MobiDB-lite"/>
    </source>
</evidence>
<evidence type="ECO:0000313" key="2">
    <source>
        <dbReference type="EMBL" id="OOF89916.1"/>
    </source>
</evidence>
<accession>A0A1R3R606</accession>
<keyword evidence="3" id="KW-1185">Reference proteome</keyword>
<reference evidence="3" key="1">
    <citation type="journal article" date="2017" name="Genome Biol.">
        <title>Comparative genomics reveals high biological diversity and specific adaptations in the industrially and medically important fungal genus Aspergillus.</title>
        <authorList>
            <person name="de Vries R.P."/>
            <person name="Riley R."/>
            <person name="Wiebenga A."/>
            <person name="Aguilar-Osorio G."/>
            <person name="Amillis S."/>
            <person name="Uchima C.A."/>
            <person name="Anderluh G."/>
            <person name="Asadollahi M."/>
            <person name="Askin M."/>
            <person name="Barry K."/>
            <person name="Battaglia E."/>
            <person name="Bayram O."/>
            <person name="Benocci T."/>
            <person name="Braus-Stromeyer S.A."/>
            <person name="Caldana C."/>
            <person name="Canovas D."/>
            <person name="Cerqueira G.C."/>
            <person name="Chen F."/>
            <person name="Chen W."/>
            <person name="Choi C."/>
            <person name="Clum A."/>
            <person name="Dos Santos R.A."/>
            <person name="Damasio A.R."/>
            <person name="Diallinas G."/>
            <person name="Emri T."/>
            <person name="Fekete E."/>
            <person name="Flipphi M."/>
            <person name="Freyberg S."/>
            <person name="Gallo A."/>
            <person name="Gournas C."/>
            <person name="Habgood R."/>
            <person name="Hainaut M."/>
            <person name="Harispe M.L."/>
            <person name="Henrissat B."/>
            <person name="Hilden K.S."/>
            <person name="Hope R."/>
            <person name="Hossain A."/>
            <person name="Karabika E."/>
            <person name="Karaffa L."/>
            <person name="Karanyi Z."/>
            <person name="Krasevec N."/>
            <person name="Kuo A."/>
            <person name="Kusch H."/>
            <person name="LaButti K."/>
            <person name="Lagendijk E.L."/>
            <person name="Lapidus A."/>
            <person name="Levasseur A."/>
            <person name="Lindquist E."/>
            <person name="Lipzen A."/>
            <person name="Logrieco A.F."/>
            <person name="MacCabe A."/>
            <person name="Maekelae M.R."/>
            <person name="Malavazi I."/>
            <person name="Melin P."/>
            <person name="Meyer V."/>
            <person name="Mielnichuk N."/>
            <person name="Miskei M."/>
            <person name="Molnar A.P."/>
            <person name="Mule G."/>
            <person name="Ngan C.Y."/>
            <person name="Orejas M."/>
            <person name="Orosz E."/>
            <person name="Ouedraogo J.P."/>
            <person name="Overkamp K.M."/>
            <person name="Park H.-S."/>
            <person name="Perrone G."/>
            <person name="Piumi F."/>
            <person name="Punt P.J."/>
            <person name="Ram A.F."/>
            <person name="Ramon A."/>
            <person name="Rauscher S."/>
            <person name="Record E."/>
            <person name="Riano-Pachon D.M."/>
            <person name="Robert V."/>
            <person name="Roehrig J."/>
            <person name="Ruller R."/>
            <person name="Salamov A."/>
            <person name="Salih N.S."/>
            <person name="Samson R.A."/>
            <person name="Sandor E."/>
            <person name="Sanguinetti M."/>
            <person name="Schuetze T."/>
            <person name="Sepcic K."/>
            <person name="Shelest E."/>
            <person name="Sherlock G."/>
            <person name="Sophianopoulou V."/>
            <person name="Squina F.M."/>
            <person name="Sun H."/>
            <person name="Susca A."/>
            <person name="Todd R.B."/>
            <person name="Tsang A."/>
            <person name="Unkles S.E."/>
            <person name="van de Wiele N."/>
            <person name="van Rossen-Uffink D."/>
            <person name="Oliveira J.V."/>
            <person name="Vesth T.C."/>
            <person name="Visser J."/>
            <person name="Yu J.-H."/>
            <person name="Zhou M."/>
            <person name="Andersen M.R."/>
            <person name="Archer D.B."/>
            <person name="Baker S.E."/>
            <person name="Benoit I."/>
            <person name="Brakhage A.A."/>
            <person name="Braus G.H."/>
            <person name="Fischer R."/>
            <person name="Frisvad J.C."/>
            <person name="Goldman G.H."/>
            <person name="Houbraken J."/>
            <person name="Oakley B."/>
            <person name="Pocsi I."/>
            <person name="Scazzocchio C."/>
            <person name="Seiboth B."/>
            <person name="vanKuyk P.A."/>
            <person name="Wortman J."/>
            <person name="Dyer P.S."/>
            <person name="Grigoriev I.V."/>
        </authorList>
    </citation>
    <scope>NUCLEOTIDE SEQUENCE [LARGE SCALE GENOMIC DNA]</scope>
    <source>
        <strain evidence="3">ITEM 5010</strain>
    </source>
</reference>
<feature type="region of interest" description="Disordered" evidence="1">
    <location>
        <begin position="1"/>
        <end position="23"/>
    </location>
</feature>